<dbReference type="RefSeq" id="WP_127689291.1">
    <property type="nucleotide sequence ID" value="NZ_RZUL01000001.1"/>
</dbReference>
<name>A0A437JCY8_9SPHN</name>
<dbReference type="Gene3D" id="3.40.640.10">
    <property type="entry name" value="Type I PLP-dependent aspartate aminotransferase-like (Major domain)"/>
    <property type="match status" value="1"/>
</dbReference>
<keyword evidence="2" id="KW-1185">Reference proteome</keyword>
<sequence>MADTLTAERQRSARPRPLSPQAIAEVMTTGGDRRITLDPRTGLNQYMVAPRPSRAIAYSSSTANDISAPALAEIRRRLATLAPDLMMDGDGYAEALEALRGRLRTALALPTDTEIAFAASGTDLEYIGLSVAQRRDIRGIDTVLLGADEVGSGCALACVGAHYADRTPLGHAVARGDPIRADKAPVRLFTVSLRDKGSKPIPSEDILIEIAAIAQAAIDAGRHPLVHVVHGSKTGLILPSLAHIDALRRRFGQSISFVVDACQCRIAPAAIAAYLARGLTIFLTGSKFMGGPPFSGIALIPAAAARLSSGILPGLERIFLRAEWPDRWPGAASLPHGANLGLLLRLEAAIYELELFQRLTAADIRRTLDLFDAAVGMLTEQLGAPRLAPTTGDAAGLMPDRPLEMRTLVTLDLGQAARPIDFAGAGHIHRMLVQDLRRYACGTDNQAIAGQPIKLGQPVRCVTLADGTTGGTLRIGLSMPQMVAFAAMDGASLASRLDADMHAIATKMRIIGNL</sequence>
<evidence type="ECO:0000313" key="2">
    <source>
        <dbReference type="Proteomes" id="UP000282977"/>
    </source>
</evidence>
<dbReference type="OrthoDB" id="8556864at2"/>
<accession>A0A437JCY8</accession>
<reference evidence="1 2" key="1">
    <citation type="submission" date="2019-01" db="EMBL/GenBank/DDBJ databases">
        <authorList>
            <person name="Chen W.-M."/>
        </authorList>
    </citation>
    <scope>NUCLEOTIDE SEQUENCE [LARGE SCALE GENOMIC DNA]</scope>
    <source>
        <strain evidence="1 2">TLA-22</strain>
    </source>
</reference>
<proteinExistence type="predicted"/>
<evidence type="ECO:0008006" key="3">
    <source>
        <dbReference type="Google" id="ProtNLM"/>
    </source>
</evidence>
<dbReference type="InterPro" id="IPR015421">
    <property type="entry name" value="PyrdxlP-dep_Trfase_major"/>
</dbReference>
<comment type="caution">
    <text evidence="1">The sequence shown here is derived from an EMBL/GenBank/DDBJ whole genome shotgun (WGS) entry which is preliminary data.</text>
</comment>
<dbReference type="InterPro" id="IPR015424">
    <property type="entry name" value="PyrdxlP-dep_Trfase"/>
</dbReference>
<organism evidence="1 2">
    <name type="scientific">Sphingobium algorifonticola</name>
    <dbReference type="NCBI Taxonomy" id="2008318"/>
    <lineage>
        <taxon>Bacteria</taxon>
        <taxon>Pseudomonadati</taxon>
        <taxon>Pseudomonadota</taxon>
        <taxon>Alphaproteobacteria</taxon>
        <taxon>Sphingomonadales</taxon>
        <taxon>Sphingomonadaceae</taxon>
        <taxon>Sphingobium</taxon>
    </lineage>
</organism>
<dbReference type="EMBL" id="RZUL01000001">
    <property type="protein sequence ID" value="RVT43751.1"/>
    <property type="molecule type" value="Genomic_DNA"/>
</dbReference>
<dbReference type="SUPFAM" id="SSF53383">
    <property type="entry name" value="PLP-dependent transferases"/>
    <property type="match status" value="1"/>
</dbReference>
<dbReference type="Proteomes" id="UP000282977">
    <property type="component" value="Unassembled WGS sequence"/>
</dbReference>
<evidence type="ECO:0000313" key="1">
    <source>
        <dbReference type="EMBL" id="RVT43751.1"/>
    </source>
</evidence>
<protein>
    <recommendedName>
        <fullName evidence="3">Aminotransferase class V-fold PLP-dependent enzyme</fullName>
    </recommendedName>
</protein>
<gene>
    <name evidence="1" type="ORF">ENE74_03890</name>
</gene>
<dbReference type="AlphaFoldDB" id="A0A437JCY8"/>